<dbReference type="EMBL" id="JBJHQF010000003">
    <property type="protein sequence ID" value="MFK9003123.1"/>
    <property type="molecule type" value="Genomic_DNA"/>
</dbReference>
<dbReference type="PANTHER" id="PTHR43448">
    <property type="entry name" value="PROTOHEME IX FARNESYLTRANSFERASE, MITOCHONDRIAL"/>
    <property type="match status" value="1"/>
</dbReference>
<protein>
    <recommendedName>
        <fullName evidence="9">Protoheme IX farnesyltransferase</fullName>
        <ecNumber evidence="9">2.5.1.141</ecNumber>
    </recommendedName>
    <alternativeName>
        <fullName evidence="9">Heme B farnesyltransferase</fullName>
    </alternativeName>
    <alternativeName>
        <fullName evidence="9">Heme O synthase</fullName>
    </alternativeName>
</protein>
<organism evidence="10 11">
    <name type="scientific">Pseudomonas pergaminensis</name>
    <dbReference type="NCBI Taxonomy" id="2853159"/>
    <lineage>
        <taxon>Bacteria</taxon>
        <taxon>Pseudomonadati</taxon>
        <taxon>Pseudomonadota</taxon>
        <taxon>Gammaproteobacteria</taxon>
        <taxon>Pseudomonadales</taxon>
        <taxon>Pseudomonadaceae</taxon>
        <taxon>Pseudomonas</taxon>
    </lineage>
</organism>
<dbReference type="NCBIfam" id="NF003348">
    <property type="entry name" value="PRK04375.1-1"/>
    <property type="match status" value="1"/>
</dbReference>
<evidence type="ECO:0000256" key="3">
    <source>
        <dbReference type="ARBA" id="ARBA00022679"/>
    </source>
</evidence>
<dbReference type="NCBIfam" id="TIGR01473">
    <property type="entry name" value="cyoE_ctaB"/>
    <property type="match status" value="1"/>
</dbReference>
<keyword evidence="3 9" id="KW-0808">Transferase</keyword>
<keyword evidence="2 9" id="KW-1003">Cell membrane</keyword>
<dbReference type="InterPro" id="IPR030470">
    <property type="entry name" value="UbiA_prenylTrfase_CS"/>
</dbReference>
<feature type="transmembrane region" description="Helical" evidence="9">
    <location>
        <begin position="125"/>
        <end position="146"/>
    </location>
</feature>
<feature type="transmembrane region" description="Helical" evidence="9">
    <location>
        <begin position="95"/>
        <end position="119"/>
    </location>
</feature>
<proteinExistence type="inferred from homology"/>
<dbReference type="CDD" id="cd13957">
    <property type="entry name" value="PT_UbiA_Cox10"/>
    <property type="match status" value="1"/>
</dbReference>
<evidence type="ECO:0000256" key="4">
    <source>
        <dbReference type="ARBA" id="ARBA00022692"/>
    </source>
</evidence>
<comment type="subcellular location">
    <subcellularLocation>
        <location evidence="9">Cell membrane</location>
        <topology evidence="9">Multi-pass membrane protein</topology>
    </subcellularLocation>
    <subcellularLocation>
        <location evidence="1">Membrane</location>
        <topology evidence="1">Multi-pass membrane protein</topology>
    </subcellularLocation>
</comment>
<keyword evidence="6 9" id="KW-0350">Heme biosynthesis</keyword>
<evidence type="ECO:0000256" key="1">
    <source>
        <dbReference type="ARBA" id="ARBA00004141"/>
    </source>
</evidence>
<dbReference type="Gene3D" id="1.10.357.140">
    <property type="entry name" value="UbiA prenyltransferase"/>
    <property type="match status" value="1"/>
</dbReference>
<dbReference type="Pfam" id="PF01040">
    <property type="entry name" value="UbiA"/>
    <property type="match status" value="1"/>
</dbReference>
<evidence type="ECO:0000256" key="8">
    <source>
        <dbReference type="ARBA" id="ARBA00047690"/>
    </source>
</evidence>
<evidence type="ECO:0000256" key="5">
    <source>
        <dbReference type="ARBA" id="ARBA00022989"/>
    </source>
</evidence>
<keyword evidence="5 9" id="KW-1133">Transmembrane helix</keyword>
<accession>A0ABW8QX57</accession>
<feature type="transmembrane region" description="Helical" evidence="9">
    <location>
        <begin position="181"/>
        <end position="203"/>
    </location>
</feature>
<comment type="pathway">
    <text evidence="9">Porphyrin-containing compound metabolism; heme O biosynthesis; heme O from protoheme: step 1/1.</text>
</comment>
<comment type="miscellaneous">
    <text evidence="9">Carbon 2 of the heme B porphyrin ring is defined according to the Fischer nomenclature.</text>
</comment>
<dbReference type="Proteomes" id="UP001623008">
    <property type="component" value="Unassembled WGS sequence"/>
</dbReference>
<reference evidence="10 11" key="1">
    <citation type="submission" date="2024-11" db="EMBL/GenBank/DDBJ databases">
        <authorList>
            <person name="Lucas J.A."/>
        </authorList>
    </citation>
    <scope>NUCLEOTIDE SEQUENCE [LARGE SCALE GENOMIC DNA]</scope>
    <source>
        <strain evidence="10 11">Z 7.15</strain>
    </source>
</reference>
<dbReference type="EC" id="2.5.1.141" evidence="9"/>
<dbReference type="PROSITE" id="PS00943">
    <property type="entry name" value="UBIA"/>
    <property type="match status" value="1"/>
</dbReference>
<evidence type="ECO:0000313" key="10">
    <source>
        <dbReference type="EMBL" id="MFK9003123.1"/>
    </source>
</evidence>
<keyword evidence="7 9" id="KW-0472">Membrane</keyword>
<evidence type="ECO:0000256" key="9">
    <source>
        <dbReference type="HAMAP-Rule" id="MF_00154"/>
    </source>
</evidence>
<dbReference type="InterPro" id="IPR000537">
    <property type="entry name" value="UbiA_prenyltransferase"/>
</dbReference>
<keyword evidence="4 9" id="KW-0812">Transmembrane</keyword>
<comment type="similarity">
    <text evidence="9">Belongs to the UbiA prenyltransferase family. Protoheme IX farnesyltransferase subfamily.</text>
</comment>
<feature type="transmembrane region" description="Helical" evidence="9">
    <location>
        <begin position="153"/>
        <end position="175"/>
    </location>
</feature>
<evidence type="ECO:0000313" key="11">
    <source>
        <dbReference type="Proteomes" id="UP001623008"/>
    </source>
</evidence>
<dbReference type="PANTHER" id="PTHR43448:SF2">
    <property type="entry name" value="PROTOHEME IX FARNESYLTRANSFERASE, MITOCHONDRIAL"/>
    <property type="match status" value="1"/>
</dbReference>
<feature type="transmembrane region" description="Helical" evidence="9">
    <location>
        <begin position="279"/>
        <end position="299"/>
    </location>
</feature>
<dbReference type="InterPro" id="IPR044878">
    <property type="entry name" value="UbiA_sf"/>
</dbReference>
<keyword evidence="11" id="KW-1185">Reference proteome</keyword>
<sequence length="339" mass="36743">MDHGQYSQQHAGALRYWLGLLNAGIQLTKPGIIFGNLTSVLGGYFLARGGRLADPAHLVATLLGTALVIGCGCVINNCADRDIDRRMVRTCHRALALRTIAVPTAASYAIALGVSGFGLLWAGSNLLACCLALVGLVIYAGVYTFWLKRRSHWGTLVGSLSGAMPPVIGYCAVTARFDATAMMLVLVFCCWQMPHSHAITVMRREDFRAARLPLLTLSQAHRQIQAYTLAFFASTLLLGVVAQMGMLYFAVISALGGYWLALANSSVRRVDPARWARSIFGFSILLVMILNLMLALSTLCRASCESSWADQRAGRVWQSTRIHAPVYPRAPASLSHSPS</sequence>
<evidence type="ECO:0000256" key="2">
    <source>
        <dbReference type="ARBA" id="ARBA00022475"/>
    </source>
</evidence>
<evidence type="ECO:0000256" key="6">
    <source>
        <dbReference type="ARBA" id="ARBA00023133"/>
    </source>
</evidence>
<dbReference type="RefSeq" id="WP_406596552.1">
    <property type="nucleotide sequence ID" value="NZ_JBJHQF010000003.1"/>
</dbReference>
<feature type="transmembrane region" description="Helical" evidence="9">
    <location>
        <begin position="56"/>
        <end position="75"/>
    </location>
</feature>
<comment type="function">
    <text evidence="9">Converts heme B (protoheme IX) to heme O by substitution of the vinyl group on carbon 2 of heme B porphyrin ring with a hydroxyethyl farnesyl side group.</text>
</comment>
<dbReference type="InterPro" id="IPR006369">
    <property type="entry name" value="Protohaem_IX_farnesylTrfase"/>
</dbReference>
<dbReference type="GO" id="GO:0008495">
    <property type="term" value="F:protoheme IX farnesyltransferase activity"/>
    <property type="evidence" value="ECO:0007669"/>
    <property type="project" value="UniProtKB-EC"/>
</dbReference>
<comment type="caution">
    <text evidence="10">The sequence shown here is derived from an EMBL/GenBank/DDBJ whole genome shotgun (WGS) entry which is preliminary data.</text>
</comment>
<evidence type="ECO:0000256" key="7">
    <source>
        <dbReference type="ARBA" id="ARBA00023136"/>
    </source>
</evidence>
<dbReference type="HAMAP" id="MF_00154">
    <property type="entry name" value="CyoE_CtaB"/>
    <property type="match status" value="1"/>
</dbReference>
<comment type="catalytic activity">
    <reaction evidence="8 9">
        <text>heme b + (2E,6E)-farnesyl diphosphate + H2O = Fe(II)-heme o + diphosphate</text>
        <dbReference type="Rhea" id="RHEA:28070"/>
        <dbReference type="ChEBI" id="CHEBI:15377"/>
        <dbReference type="ChEBI" id="CHEBI:33019"/>
        <dbReference type="ChEBI" id="CHEBI:60344"/>
        <dbReference type="ChEBI" id="CHEBI:60530"/>
        <dbReference type="ChEBI" id="CHEBI:175763"/>
        <dbReference type="EC" id="2.5.1.141"/>
    </reaction>
</comment>
<name>A0ABW8QX57_9PSED</name>
<gene>
    <name evidence="9 10" type="primary">cyoE</name>
    <name evidence="10" type="ORF">ACJEBJ_03200</name>
</gene>
<feature type="transmembrane region" description="Helical" evidence="9">
    <location>
        <begin position="224"/>
        <end position="241"/>
    </location>
</feature>